<dbReference type="EMBL" id="JBHTCG010000001">
    <property type="protein sequence ID" value="MFC7380619.1"/>
    <property type="molecule type" value="Genomic_DNA"/>
</dbReference>
<proteinExistence type="predicted"/>
<gene>
    <name evidence="2" type="ORF">ACFQSB_00295</name>
</gene>
<comment type="caution">
    <text evidence="2">The sequence shown here is derived from an EMBL/GenBank/DDBJ whole genome shotgun (WGS) entry which is preliminary data.</text>
</comment>
<sequence length="106" mass="11316">MRTATRRRLTGAAAAAAALTATALFVAPTPVSASTASAARTSSAARILANSCNLPTSARPNSTFIQSFWDCNDCKKTAAYDHNTFGGTFYCTYNPSNRATDEHRQY</sequence>
<keyword evidence="1" id="KW-0732">Signal</keyword>
<protein>
    <recommendedName>
        <fullName evidence="4">Twin-arginine translocation signal domain-containing protein</fullName>
    </recommendedName>
</protein>
<feature type="chain" id="PRO_5045378817" description="Twin-arginine translocation signal domain-containing protein" evidence="1">
    <location>
        <begin position="34"/>
        <end position="106"/>
    </location>
</feature>
<evidence type="ECO:0000313" key="3">
    <source>
        <dbReference type="Proteomes" id="UP001596496"/>
    </source>
</evidence>
<evidence type="ECO:0000313" key="2">
    <source>
        <dbReference type="EMBL" id="MFC7380619.1"/>
    </source>
</evidence>
<feature type="signal peptide" evidence="1">
    <location>
        <begin position="1"/>
        <end position="33"/>
    </location>
</feature>
<evidence type="ECO:0000256" key="1">
    <source>
        <dbReference type="SAM" id="SignalP"/>
    </source>
</evidence>
<name>A0ABW2NTM7_9ACTN</name>
<dbReference type="InterPro" id="IPR006311">
    <property type="entry name" value="TAT_signal"/>
</dbReference>
<organism evidence="2 3">
    <name type="scientific">Sphaerisporangium rhizosphaerae</name>
    <dbReference type="NCBI Taxonomy" id="2269375"/>
    <lineage>
        <taxon>Bacteria</taxon>
        <taxon>Bacillati</taxon>
        <taxon>Actinomycetota</taxon>
        <taxon>Actinomycetes</taxon>
        <taxon>Streptosporangiales</taxon>
        <taxon>Streptosporangiaceae</taxon>
        <taxon>Sphaerisporangium</taxon>
    </lineage>
</organism>
<dbReference type="Proteomes" id="UP001596496">
    <property type="component" value="Unassembled WGS sequence"/>
</dbReference>
<accession>A0ABW2NTM7</accession>
<keyword evidence="3" id="KW-1185">Reference proteome</keyword>
<dbReference type="PROSITE" id="PS51318">
    <property type="entry name" value="TAT"/>
    <property type="match status" value="1"/>
</dbReference>
<evidence type="ECO:0008006" key="4">
    <source>
        <dbReference type="Google" id="ProtNLM"/>
    </source>
</evidence>
<dbReference type="RefSeq" id="WP_354920541.1">
    <property type="nucleotide sequence ID" value="NZ_JBHTCG010000001.1"/>
</dbReference>
<reference evidence="3" key="1">
    <citation type="journal article" date="2019" name="Int. J. Syst. Evol. Microbiol.">
        <title>The Global Catalogue of Microorganisms (GCM) 10K type strain sequencing project: providing services to taxonomists for standard genome sequencing and annotation.</title>
        <authorList>
            <consortium name="The Broad Institute Genomics Platform"/>
            <consortium name="The Broad Institute Genome Sequencing Center for Infectious Disease"/>
            <person name="Wu L."/>
            <person name="Ma J."/>
        </authorList>
    </citation>
    <scope>NUCLEOTIDE SEQUENCE [LARGE SCALE GENOMIC DNA]</scope>
    <source>
        <strain evidence="3">CECT 7649</strain>
    </source>
</reference>